<keyword evidence="1" id="KW-1133">Transmembrane helix</keyword>
<dbReference type="Proteomes" id="UP000284841">
    <property type="component" value="Unassembled WGS sequence"/>
</dbReference>
<sequence length="110" mass="12215">MSGVTHTLVIVLLVALFTFFTRLFPFVVFGRKGEPSHMVRRLGDLLPLSVIAILVIYCLKNTTFDALSGFAPQFIAIAVVAALHIWRRNNLLSILGGTACYMVLVQYVFV</sequence>
<evidence type="ECO:0000256" key="1">
    <source>
        <dbReference type="SAM" id="Phobius"/>
    </source>
</evidence>
<feature type="transmembrane region" description="Helical" evidence="1">
    <location>
        <begin position="91"/>
        <end position="109"/>
    </location>
</feature>
<reference evidence="2 3" key="1">
    <citation type="submission" date="2018-08" db="EMBL/GenBank/DDBJ databases">
        <title>A genome reference for cultivated species of the human gut microbiota.</title>
        <authorList>
            <person name="Zou Y."/>
            <person name="Xue W."/>
            <person name="Luo G."/>
        </authorList>
    </citation>
    <scope>NUCLEOTIDE SEQUENCE [LARGE SCALE GENOMIC DNA]</scope>
    <source>
        <strain evidence="2 3">AM07-24</strain>
    </source>
</reference>
<comment type="caution">
    <text evidence="2">The sequence shown here is derived from an EMBL/GenBank/DDBJ whole genome shotgun (WGS) entry which is preliminary data.</text>
</comment>
<feature type="transmembrane region" description="Helical" evidence="1">
    <location>
        <begin position="42"/>
        <end position="60"/>
    </location>
</feature>
<dbReference type="STRING" id="1776384.GCA_900086585_03002"/>
<protein>
    <submittedName>
        <fullName evidence="2">Branched-chain amino acid transporter AzlD</fullName>
    </submittedName>
</protein>
<dbReference type="Pfam" id="PF05437">
    <property type="entry name" value="AzlD"/>
    <property type="match status" value="1"/>
</dbReference>
<dbReference type="RefSeq" id="WP_067540267.1">
    <property type="nucleotide sequence ID" value="NZ_AP025567.1"/>
</dbReference>
<proteinExistence type="predicted"/>
<dbReference type="GeneID" id="83005317"/>
<keyword evidence="1" id="KW-0472">Membrane</keyword>
<gene>
    <name evidence="2" type="ORF">DW099_03560</name>
</gene>
<evidence type="ECO:0000313" key="2">
    <source>
        <dbReference type="EMBL" id="RHJ89660.1"/>
    </source>
</evidence>
<dbReference type="PIRSF" id="PIRSF003203">
    <property type="entry name" value="AzlD"/>
    <property type="match status" value="1"/>
</dbReference>
<accession>A0A415E7K4</accession>
<dbReference type="EMBL" id="QRMS01000001">
    <property type="protein sequence ID" value="RHJ89660.1"/>
    <property type="molecule type" value="Genomic_DNA"/>
</dbReference>
<keyword evidence="1" id="KW-0812">Transmembrane</keyword>
<dbReference type="AlphaFoldDB" id="A0A415E7K4"/>
<dbReference type="OrthoDB" id="308265at2"/>
<feature type="transmembrane region" description="Helical" evidence="1">
    <location>
        <begin position="6"/>
        <end position="30"/>
    </location>
</feature>
<keyword evidence="3" id="KW-1185">Reference proteome</keyword>
<evidence type="ECO:0000313" key="3">
    <source>
        <dbReference type="Proteomes" id="UP000284841"/>
    </source>
</evidence>
<feature type="transmembrane region" description="Helical" evidence="1">
    <location>
        <begin position="66"/>
        <end position="86"/>
    </location>
</feature>
<dbReference type="InterPro" id="IPR008407">
    <property type="entry name" value="Brnchd-chn_aa_trnsp_AzlD"/>
</dbReference>
<organism evidence="2 3">
    <name type="scientific">Emergencia timonensis</name>
    <dbReference type="NCBI Taxonomy" id="1776384"/>
    <lineage>
        <taxon>Bacteria</taxon>
        <taxon>Bacillati</taxon>
        <taxon>Bacillota</taxon>
        <taxon>Clostridia</taxon>
        <taxon>Peptostreptococcales</taxon>
        <taxon>Anaerovoracaceae</taxon>
        <taxon>Emergencia</taxon>
    </lineage>
</organism>
<name>A0A415E7K4_9FIRM</name>